<keyword evidence="12" id="KW-1185">Reference proteome</keyword>
<proteinExistence type="predicted"/>
<keyword evidence="6" id="KW-0255">Endonuclease</keyword>
<keyword evidence="1" id="KW-0645">Protease</keyword>
<keyword evidence="3" id="KW-0548">Nucleotidyltransferase</keyword>
<dbReference type="GO" id="GO:0003964">
    <property type="term" value="F:RNA-directed DNA polymerase activity"/>
    <property type="evidence" value="ECO:0007669"/>
    <property type="project" value="UniProtKB-KW"/>
</dbReference>
<keyword evidence="7" id="KW-0378">Hydrolase</keyword>
<dbReference type="CDD" id="cd01647">
    <property type="entry name" value="RT_LTR"/>
    <property type="match status" value="1"/>
</dbReference>
<evidence type="ECO:0000256" key="7">
    <source>
        <dbReference type="ARBA" id="ARBA00022801"/>
    </source>
</evidence>
<protein>
    <recommendedName>
        <fullName evidence="10">Reverse transcriptase domain-containing protein</fullName>
    </recommendedName>
</protein>
<evidence type="ECO:0000256" key="6">
    <source>
        <dbReference type="ARBA" id="ARBA00022759"/>
    </source>
</evidence>
<keyword evidence="9" id="KW-0732">Signal</keyword>
<dbReference type="GO" id="GO:0004519">
    <property type="term" value="F:endonuclease activity"/>
    <property type="evidence" value="ECO:0007669"/>
    <property type="project" value="UniProtKB-KW"/>
</dbReference>
<dbReference type="GO" id="GO:0004190">
    <property type="term" value="F:aspartic-type endopeptidase activity"/>
    <property type="evidence" value="ECO:0007669"/>
    <property type="project" value="UniProtKB-KW"/>
</dbReference>
<evidence type="ECO:0000313" key="12">
    <source>
        <dbReference type="Proteomes" id="UP000298061"/>
    </source>
</evidence>
<keyword evidence="5" id="KW-0064">Aspartyl protease</keyword>
<dbReference type="PROSITE" id="PS50878">
    <property type="entry name" value="RT_POL"/>
    <property type="match status" value="1"/>
</dbReference>
<dbReference type="OrthoDB" id="3245114at2759"/>
<evidence type="ECO:0000259" key="10">
    <source>
        <dbReference type="PROSITE" id="PS50878"/>
    </source>
</evidence>
<feature type="chain" id="PRO_5021482497" description="Reverse transcriptase domain-containing protein" evidence="9">
    <location>
        <begin position="18"/>
        <end position="369"/>
    </location>
</feature>
<dbReference type="InterPro" id="IPR051320">
    <property type="entry name" value="Viral_Replic_Matur_Polypro"/>
</dbReference>
<organism evidence="11 12">
    <name type="scientific">Hericium alpestre</name>
    <dbReference type="NCBI Taxonomy" id="135208"/>
    <lineage>
        <taxon>Eukaryota</taxon>
        <taxon>Fungi</taxon>
        <taxon>Dikarya</taxon>
        <taxon>Basidiomycota</taxon>
        <taxon>Agaricomycotina</taxon>
        <taxon>Agaricomycetes</taxon>
        <taxon>Russulales</taxon>
        <taxon>Hericiaceae</taxon>
        <taxon>Hericium</taxon>
    </lineage>
</organism>
<dbReference type="PANTHER" id="PTHR33064:SF37">
    <property type="entry name" value="RIBONUCLEASE H"/>
    <property type="match status" value="1"/>
</dbReference>
<dbReference type="Pfam" id="PF17919">
    <property type="entry name" value="RT_RNaseH_2"/>
    <property type="match status" value="1"/>
</dbReference>
<dbReference type="Pfam" id="PF00078">
    <property type="entry name" value="RVT_1"/>
    <property type="match status" value="1"/>
</dbReference>
<evidence type="ECO:0000313" key="11">
    <source>
        <dbReference type="EMBL" id="TFY75176.1"/>
    </source>
</evidence>
<dbReference type="AlphaFoldDB" id="A0A4Y9ZK48"/>
<dbReference type="InterPro" id="IPR041373">
    <property type="entry name" value="RT_RNaseH"/>
</dbReference>
<gene>
    <name evidence="11" type="ORF">EWM64_g8838</name>
</gene>
<evidence type="ECO:0000256" key="2">
    <source>
        <dbReference type="ARBA" id="ARBA00022679"/>
    </source>
</evidence>
<dbReference type="Gene3D" id="3.30.70.270">
    <property type="match status" value="2"/>
</dbReference>
<dbReference type="STRING" id="135208.A0A4Y9ZK48"/>
<reference evidence="11 12" key="1">
    <citation type="submission" date="2019-02" db="EMBL/GenBank/DDBJ databases">
        <title>Genome sequencing of the rare red list fungi Hericium alpestre (H. flagellum).</title>
        <authorList>
            <person name="Buettner E."/>
            <person name="Kellner H."/>
        </authorList>
    </citation>
    <scope>NUCLEOTIDE SEQUENCE [LARGE SCALE GENOMIC DNA]</scope>
    <source>
        <strain evidence="11 12">DSM 108284</strain>
    </source>
</reference>
<dbReference type="Pfam" id="PF17917">
    <property type="entry name" value="RT_RNaseH"/>
    <property type="match status" value="1"/>
</dbReference>
<evidence type="ECO:0000256" key="4">
    <source>
        <dbReference type="ARBA" id="ARBA00022722"/>
    </source>
</evidence>
<evidence type="ECO:0000256" key="3">
    <source>
        <dbReference type="ARBA" id="ARBA00022695"/>
    </source>
</evidence>
<feature type="signal peptide" evidence="9">
    <location>
        <begin position="1"/>
        <end position="17"/>
    </location>
</feature>
<keyword evidence="2" id="KW-0808">Transferase</keyword>
<dbReference type="InterPro" id="IPR041577">
    <property type="entry name" value="RT_RNaseH_2"/>
</dbReference>
<evidence type="ECO:0000256" key="8">
    <source>
        <dbReference type="ARBA" id="ARBA00022918"/>
    </source>
</evidence>
<dbReference type="GO" id="GO:0006508">
    <property type="term" value="P:proteolysis"/>
    <property type="evidence" value="ECO:0007669"/>
    <property type="project" value="UniProtKB-KW"/>
</dbReference>
<evidence type="ECO:0000256" key="1">
    <source>
        <dbReference type="ARBA" id="ARBA00022670"/>
    </source>
</evidence>
<dbReference type="InterPro" id="IPR043502">
    <property type="entry name" value="DNA/RNA_pol_sf"/>
</dbReference>
<sequence>MGSILAPYLWIFCLVYIDDIVVYSKTYEDHIEHLDRILEAVEKSGITLSPSKCHMFYNSIILLGHKVSRLGLSTHKSKVKTIFNMLRPTKVADLRTFLGMAVYFSAFIPHYSSIAAPLFQLTRKGVRWNWSMDEERAFNAIKDSLVNAPVLGHPIQGRPYRLYTDASADGLECTLQQVQEIRLADLHSTRAYDRVLRAHAQHKPVPKLVTSLPADVHDCTFKATWADPIDDTTIQVERVIGYWSRTFKPAEKNYSGTEHKALAAKEGLVKFQPIIEGEVIALVTDHAALQWAKTYENSNHRLGTWGAVFFAYSPGLRIIHWPGHQHSNVDPLSHLLQHVPEHASPADDDSPALMTNHAKAPTILFIYCV</sequence>
<name>A0A4Y9ZK48_9AGAM</name>
<keyword evidence="8" id="KW-0695">RNA-directed DNA polymerase</keyword>
<dbReference type="InterPro" id="IPR043128">
    <property type="entry name" value="Rev_trsase/Diguanyl_cyclase"/>
</dbReference>
<dbReference type="SUPFAM" id="SSF56672">
    <property type="entry name" value="DNA/RNA polymerases"/>
    <property type="match status" value="1"/>
</dbReference>
<evidence type="ECO:0000256" key="9">
    <source>
        <dbReference type="SAM" id="SignalP"/>
    </source>
</evidence>
<feature type="domain" description="Reverse transcriptase" evidence="10">
    <location>
        <begin position="1"/>
        <end position="102"/>
    </location>
</feature>
<comment type="caution">
    <text evidence="11">The sequence shown here is derived from an EMBL/GenBank/DDBJ whole genome shotgun (WGS) entry which is preliminary data.</text>
</comment>
<dbReference type="InterPro" id="IPR000477">
    <property type="entry name" value="RT_dom"/>
</dbReference>
<dbReference type="Proteomes" id="UP000298061">
    <property type="component" value="Unassembled WGS sequence"/>
</dbReference>
<evidence type="ECO:0000256" key="5">
    <source>
        <dbReference type="ARBA" id="ARBA00022750"/>
    </source>
</evidence>
<keyword evidence="4" id="KW-0540">Nuclease</keyword>
<accession>A0A4Y9ZK48</accession>
<dbReference type="EMBL" id="SFCI01001690">
    <property type="protein sequence ID" value="TFY75176.1"/>
    <property type="molecule type" value="Genomic_DNA"/>
</dbReference>
<dbReference type="PANTHER" id="PTHR33064">
    <property type="entry name" value="POL PROTEIN"/>
    <property type="match status" value="1"/>
</dbReference>
<dbReference type="FunFam" id="3.30.70.270:FF:000020">
    <property type="entry name" value="Transposon Tf2-6 polyprotein-like Protein"/>
    <property type="match status" value="1"/>
</dbReference>